<feature type="domain" description="DUF6818" evidence="1">
    <location>
        <begin position="31"/>
        <end position="53"/>
    </location>
</feature>
<dbReference type="Proteomes" id="UP001632037">
    <property type="component" value="Unassembled WGS sequence"/>
</dbReference>
<accession>A0ABD3F589</accession>
<evidence type="ECO:0000313" key="3">
    <source>
        <dbReference type="Proteomes" id="UP001632037"/>
    </source>
</evidence>
<comment type="caution">
    <text evidence="2">The sequence shown here is derived from an EMBL/GenBank/DDBJ whole genome shotgun (WGS) entry which is preliminary data.</text>
</comment>
<proteinExistence type="predicted"/>
<gene>
    <name evidence="2" type="ORF">V7S43_013642</name>
</gene>
<reference evidence="2 3" key="1">
    <citation type="submission" date="2024-09" db="EMBL/GenBank/DDBJ databases">
        <title>Genome sequencing and assembly of Phytophthora oleae, isolate VK10A, causative agent of rot of olive drupes.</title>
        <authorList>
            <person name="Conti Taguali S."/>
            <person name="Riolo M."/>
            <person name="La Spada F."/>
            <person name="Cacciola S.O."/>
            <person name="Dionisio G."/>
        </authorList>
    </citation>
    <scope>NUCLEOTIDE SEQUENCE [LARGE SCALE GENOMIC DNA]</scope>
    <source>
        <strain evidence="2 3">VK10A</strain>
    </source>
</reference>
<evidence type="ECO:0000313" key="2">
    <source>
        <dbReference type="EMBL" id="KAL3661439.1"/>
    </source>
</evidence>
<keyword evidence="3" id="KW-1185">Reference proteome</keyword>
<dbReference type="Pfam" id="PF20681">
    <property type="entry name" value="DUF6818"/>
    <property type="match status" value="1"/>
</dbReference>
<name>A0ABD3F589_9STRA</name>
<dbReference type="InterPro" id="IPR049203">
    <property type="entry name" value="DUF6818"/>
</dbReference>
<protein>
    <recommendedName>
        <fullName evidence="1">DUF6818 domain-containing protein</fullName>
    </recommendedName>
</protein>
<dbReference type="AlphaFoldDB" id="A0ABD3F589"/>
<evidence type="ECO:0000259" key="1">
    <source>
        <dbReference type="Pfam" id="PF20681"/>
    </source>
</evidence>
<dbReference type="EMBL" id="JBIMZQ010000036">
    <property type="protein sequence ID" value="KAL3661439.1"/>
    <property type="molecule type" value="Genomic_DNA"/>
</dbReference>
<organism evidence="2 3">
    <name type="scientific">Phytophthora oleae</name>
    <dbReference type="NCBI Taxonomy" id="2107226"/>
    <lineage>
        <taxon>Eukaryota</taxon>
        <taxon>Sar</taxon>
        <taxon>Stramenopiles</taxon>
        <taxon>Oomycota</taxon>
        <taxon>Peronosporomycetes</taxon>
        <taxon>Peronosporales</taxon>
        <taxon>Peronosporaceae</taxon>
        <taxon>Phytophthora</taxon>
    </lineage>
</organism>
<sequence>MVAKRGRQAGYCNYSAQEQLLLYSTISTVMPIGRNMWEQTARLYNAQRKTSWMD</sequence>